<gene>
    <name evidence="1" type="ORF">ANANG_G00194110</name>
</gene>
<name>A0A9D3RS80_ANGAN</name>
<dbReference type="EMBL" id="JAFIRN010000010">
    <property type="protein sequence ID" value="KAG5840930.1"/>
    <property type="molecule type" value="Genomic_DNA"/>
</dbReference>
<comment type="caution">
    <text evidence="1">The sequence shown here is derived from an EMBL/GenBank/DDBJ whole genome shotgun (WGS) entry which is preliminary data.</text>
</comment>
<evidence type="ECO:0000313" key="1">
    <source>
        <dbReference type="EMBL" id="KAG5840930.1"/>
    </source>
</evidence>
<keyword evidence="2" id="KW-1185">Reference proteome</keyword>
<organism evidence="1 2">
    <name type="scientific">Anguilla anguilla</name>
    <name type="common">European freshwater eel</name>
    <name type="synonym">Muraena anguilla</name>
    <dbReference type="NCBI Taxonomy" id="7936"/>
    <lineage>
        <taxon>Eukaryota</taxon>
        <taxon>Metazoa</taxon>
        <taxon>Chordata</taxon>
        <taxon>Craniata</taxon>
        <taxon>Vertebrata</taxon>
        <taxon>Euteleostomi</taxon>
        <taxon>Actinopterygii</taxon>
        <taxon>Neopterygii</taxon>
        <taxon>Teleostei</taxon>
        <taxon>Anguilliformes</taxon>
        <taxon>Anguillidae</taxon>
        <taxon>Anguilla</taxon>
    </lineage>
</organism>
<proteinExistence type="predicted"/>
<sequence>MWLVLLSYDHIRISPSSQQGRVLQRQISDLCKISACLTTYNAHFTASSSCFTASCAHLIVCSGHPIASSAFSNSLSSSVPLTVDFLLVL</sequence>
<protein>
    <submittedName>
        <fullName evidence="1">Uncharacterized protein</fullName>
    </submittedName>
</protein>
<evidence type="ECO:0000313" key="2">
    <source>
        <dbReference type="Proteomes" id="UP001044222"/>
    </source>
</evidence>
<dbReference type="Proteomes" id="UP001044222">
    <property type="component" value="Chromosome 10"/>
</dbReference>
<accession>A0A9D3RS80</accession>
<dbReference type="AlphaFoldDB" id="A0A9D3RS80"/>
<reference evidence="1" key="1">
    <citation type="submission" date="2021-01" db="EMBL/GenBank/DDBJ databases">
        <title>A chromosome-scale assembly of European eel, Anguilla anguilla.</title>
        <authorList>
            <person name="Henkel C."/>
            <person name="Jong-Raadsen S.A."/>
            <person name="Dufour S."/>
            <person name="Weltzien F.-A."/>
            <person name="Palstra A.P."/>
            <person name="Pelster B."/>
            <person name="Spaink H.P."/>
            <person name="Van Den Thillart G.E."/>
            <person name="Jansen H."/>
            <person name="Zahm M."/>
            <person name="Klopp C."/>
            <person name="Cedric C."/>
            <person name="Louis A."/>
            <person name="Berthelot C."/>
            <person name="Parey E."/>
            <person name="Roest Crollius H."/>
            <person name="Montfort J."/>
            <person name="Robinson-Rechavi M."/>
            <person name="Bucao C."/>
            <person name="Bouchez O."/>
            <person name="Gislard M."/>
            <person name="Lluch J."/>
            <person name="Milhes M."/>
            <person name="Lampietro C."/>
            <person name="Lopez Roques C."/>
            <person name="Donnadieu C."/>
            <person name="Braasch I."/>
            <person name="Desvignes T."/>
            <person name="Postlethwait J."/>
            <person name="Bobe J."/>
            <person name="Guiguen Y."/>
            <person name="Dirks R."/>
        </authorList>
    </citation>
    <scope>NUCLEOTIDE SEQUENCE</scope>
    <source>
        <strain evidence="1">Tag_6206</strain>
        <tissue evidence="1">Liver</tissue>
    </source>
</reference>